<comment type="caution">
    <text evidence="1">The sequence shown here is derived from an EMBL/GenBank/DDBJ whole genome shotgun (WGS) entry which is preliminary data.</text>
</comment>
<protein>
    <recommendedName>
        <fullName evidence="3">RNA-directed DNA polymerase, eukaryota, reverse transcriptase zinc-binding domain protein</fullName>
    </recommendedName>
</protein>
<proteinExistence type="predicted"/>
<dbReference type="AlphaFoldDB" id="A0AAV5FNH3"/>
<gene>
    <name evidence="1" type="primary">gb24807</name>
    <name evidence="1" type="ORF">PR202_gb24807</name>
</gene>
<sequence>MDAIQDENLTSAPSKEGIFNILKNIRGNAAPGPDGFNVTFYRMAWSWIGDDVFNLVRNFYLNKCIAKSMKKANIVLISKKQICSLSLDYRPISLCNVS</sequence>
<reference evidence="1" key="1">
    <citation type="journal article" date="2018" name="DNA Res.">
        <title>Multiple hybrid de novo genome assembly of finger millet, an orphan allotetraploid crop.</title>
        <authorList>
            <person name="Hatakeyama M."/>
            <person name="Aluri S."/>
            <person name="Balachadran M.T."/>
            <person name="Sivarajan S.R."/>
            <person name="Patrignani A."/>
            <person name="Gruter S."/>
            <person name="Poveda L."/>
            <person name="Shimizu-Inatsugi R."/>
            <person name="Baeten J."/>
            <person name="Francoijs K.J."/>
            <person name="Nataraja K.N."/>
            <person name="Reddy Y.A.N."/>
            <person name="Phadnis S."/>
            <person name="Ravikumar R.L."/>
            <person name="Schlapbach R."/>
            <person name="Sreeman S.M."/>
            <person name="Shimizu K.K."/>
        </authorList>
    </citation>
    <scope>NUCLEOTIDE SEQUENCE</scope>
</reference>
<evidence type="ECO:0008006" key="3">
    <source>
        <dbReference type="Google" id="ProtNLM"/>
    </source>
</evidence>
<dbReference type="Proteomes" id="UP001054889">
    <property type="component" value="Unassembled WGS sequence"/>
</dbReference>
<dbReference type="EMBL" id="BQKI01000088">
    <property type="protein sequence ID" value="GJN35985.1"/>
    <property type="molecule type" value="Genomic_DNA"/>
</dbReference>
<accession>A0AAV5FNH3</accession>
<organism evidence="1 2">
    <name type="scientific">Eleusine coracana subsp. coracana</name>
    <dbReference type="NCBI Taxonomy" id="191504"/>
    <lineage>
        <taxon>Eukaryota</taxon>
        <taxon>Viridiplantae</taxon>
        <taxon>Streptophyta</taxon>
        <taxon>Embryophyta</taxon>
        <taxon>Tracheophyta</taxon>
        <taxon>Spermatophyta</taxon>
        <taxon>Magnoliopsida</taxon>
        <taxon>Liliopsida</taxon>
        <taxon>Poales</taxon>
        <taxon>Poaceae</taxon>
        <taxon>PACMAD clade</taxon>
        <taxon>Chloridoideae</taxon>
        <taxon>Cynodonteae</taxon>
        <taxon>Eleusininae</taxon>
        <taxon>Eleusine</taxon>
    </lineage>
</organism>
<keyword evidence="2" id="KW-1185">Reference proteome</keyword>
<reference evidence="1" key="2">
    <citation type="submission" date="2021-12" db="EMBL/GenBank/DDBJ databases">
        <title>Resequencing data analysis of finger millet.</title>
        <authorList>
            <person name="Hatakeyama M."/>
            <person name="Aluri S."/>
            <person name="Balachadran M.T."/>
            <person name="Sivarajan S.R."/>
            <person name="Poveda L."/>
            <person name="Shimizu-Inatsugi R."/>
            <person name="Schlapbach R."/>
            <person name="Sreeman S.M."/>
            <person name="Shimizu K.K."/>
        </authorList>
    </citation>
    <scope>NUCLEOTIDE SEQUENCE</scope>
</reference>
<evidence type="ECO:0000313" key="2">
    <source>
        <dbReference type="Proteomes" id="UP001054889"/>
    </source>
</evidence>
<name>A0AAV5FNH3_ELECO</name>
<evidence type="ECO:0000313" key="1">
    <source>
        <dbReference type="EMBL" id="GJN35985.1"/>
    </source>
</evidence>